<reference evidence="3" key="1">
    <citation type="journal article" date="2019" name="Int. J. Syst. Evol. Microbiol.">
        <title>The Global Catalogue of Microorganisms (GCM) 10K type strain sequencing project: providing services to taxonomists for standard genome sequencing and annotation.</title>
        <authorList>
            <consortium name="The Broad Institute Genomics Platform"/>
            <consortium name="The Broad Institute Genome Sequencing Center for Infectious Disease"/>
            <person name="Wu L."/>
            <person name="Ma J."/>
        </authorList>
    </citation>
    <scope>NUCLEOTIDE SEQUENCE [LARGE SCALE GENOMIC DNA]</scope>
    <source>
        <strain evidence="3">JCM 17939</strain>
    </source>
</reference>
<sequence length="479" mass="52012">MASTARVCPSCRITVLSRYNAEPLCAACLRSVRDPGALVPTWMWDSPPMRRALARADLGAFLAILRGAAGLSQMDLAHLVEGWSQSTVSLIENGRRATLYDVRELLRVADAVDMPRQALLPLVFGDPGVTVEEADNADLTGDALADLDRRSFNTMTAGLAAGALAPMIRIPDRADAAHLRYLRAGLARLRNRDHDVGGGAIVRQAARQFSRARRMLDESDYTETIGRQLLAVAAELAIFTGWLAYDAGQQQLARRLYSEAELLTGSIGDGQLSAHVYLNLAMQSTYLARVGTARGMAREALRFTAQAAETARHEPSPRLHALIALRGAAAHAQLRDEIAFRSAIGQARRELDRGAHPFDPPWCGFVDHTEVTGYDADGRIWLGTPARAAALYGEVLADRGLPRRNRAYYQARLAGALLDDGDRTEAIRQGLMVLPELGEQVTSTRTLIELRPVRAAAEQAAAAEFVTRFDAAARSLSVA</sequence>
<dbReference type="InterPro" id="IPR010982">
    <property type="entry name" value="Lambda_DNA-bd_dom_sf"/>
</dbReference>
<evidence type="ECO:0000313" key="3">
    <source>
        <dbReference type="Proteomes" id="UP001501442"/>
    </source>
</evidence>
<accession>A0ABP8US96</accession>
<dbReference type="Pfam" id="PF13560">
    <property type="entry name" value="HTH_31"/>
    <property type="match status" value="1"/>
</dbReference>
<dbReference type="PROSITE" id="PS50943">
    <property type="entry name" value="HTH_CROC1"/>
    <property type="match status" value="1"/>
</dbReference>
<dbReference type="InterPro" id="IPR001387">
    <property type="entry name" value="Cro/C1-type_HTH"/>
</dbReference>
<protein>
    <recommendedName>
        <fullName evidence="1">HTH cro/C1-type domain-containing protein</fullName>
    </recommendedName>
</protein>
<name>A0ABP8US96_9ACTN</name>
<dbReference type="Gene3D" id="1.10.260.40">
    <property type="entry name" value="lambda repressor-like DNA-binding domains"/>
    <property type="match status" value="1"/>
</dbReference>
<proteinExistence type="predicted"/>
<organism evidence="2 3">
    <name type="scientific">Actinoallomurus vinaceus</name>
    <dbReference type="NCBI Taxonomy" id="1080074"/>
    <lineage>
        <taxon>Bacteria</taxon>
        <taxon>Bacillati</taxon>
        <taxon>Actinomycetota</taxon>
        <taxon>Actinomycetes</taxon>
        <taxon>Streptosporangiales</taxon>
        <taxon>Thermomonosporaceae</taxon>
        <taxon>Actinoallomurus</taxon>
    </lineage>
</organism>
<dbReference type="SUPFAM" id="SSF47413">
    <property type="entry name" value="lambda repressor-like DNA-binding domains"/>
    <property type="match status" value="1"/>
</dbReference>
<dbReference type="SMART" id="SM00530">
    <property type="entry name" value="HTH_XRE"/>
    <property type="match status" value="1"/>
</dbReference>
<evidence type="ECO:0000313" key="2">
    <source>
        <dbReference type="EMBL" id="GAA4638280.1"/>
    </source>
</evidence>
<comment type="caution">
    <text evidence="2">The sequence shown here is derived from an EMBL/GenBank/DDBJ whole genome shotgun (WGS) entry which is preliminary data.</text>
</comment>
<dbReference type="RefSeq" id="WP_345441630.1">
    <property type="nucleotide sequence ID" value="NZ_BAABHK010000022.1"/>
</dbReference>
<dbReference type="CDD" id="cd00093">
    <property type="entry name" value="HTH_XRE"/>
    <property type="match status" value="1"/>
</dbReference>
<dbReference type="Proteomes" id="UP001501442">
    <property type="component" value="Unassembled WGS sequence"/>
</dbReference>
<gene>
    <name evidence="2" type="ORF">GCM10023196_095350</name>
</gene>
<keyword evidence="3" id="KW-1185">Reference proteome</keyword>
<dbReference type="EMBL" id="BAABHK010000022">
    <property type="protein sequence ID" value="GAA4638280.1"/>
    <property type="molecule type" value="Genomic_DNA"/>
</dbReference>
<feature type="domain" description="HTH cro/C1-type" evidence="1">
    <location>
        <begin position="62"/>
        <end position="119"/>
    </location>
</feature>
<evidence type="ECO:0000259" key="1">
    <source>
        <dbReference type="PROSITE" id="PS50943"/>
    </source>
</evidence>